<evidence type="ECO:0000256" key="2">
    <source>
        <dbReference type="SAM" id="MobiDB-lite"/>
    </source>
</evidence>
<dbReference type="PANTHER" id="PTHR34562">
    <property type="entry name" value="WPP DOMAIN-INTERACTING PROTEIN 2"/>
    <property type="match status" value="1"/>
</dbReference>
<comment type="caution">
    <text evidence="4">The sequence shown here is derived from an EMBL/GenBank/DDBJ whole genome shotgun (WGS) entry which is preliminary data.</text>
</comment>
<feature type="region of interest" description="Disordered" evidence="2">
    <location>
        <begin position="44"/>
        <end position="112"/>
    </location>
</feature>
<dbReference type="InterPro" id="IPR044696">
    <property type="entry name" value="WIP1/2/3"/>
</dbReference>
<gene>
    <name evidence="4" type="ORF">AG4045_010234</name>
</gene>
<evidence type="ECO:0000313" key="4">
    <source>
        <dbReference type="EMBL" id="KAF1001349.1"/>
    </source>
</evidence>
<name>A0A6L5B6K6_APIGR</name>
<reference evidence="4" key="1">
    <citation type="submission" date="2020-01" db="EMBL/GenBank/DDBJ databases">
        <title>The Celery Genome Sequence Reveals Sequential Paleo-tetraploidization, Resistance Gene Elimination, Karyotype Evolution, and Functional Innovation in Apiales.</title>
        <authorList>
            <person name="Song X."/>
        </authorList>
    </citation>
    <scope>NUCLEOTIDE SEQUENCE</scope>
    <source>
        <tissue evidence="4">Leaf</tissue>
    </source>
</reference>
<sequence length="545" mass="59922">MEMKGESSLLEFVEDNQLNLVHRNGACSAENVGNNLSVNGMKMKPEGVLGGSTPQVKKGKGLRRWKRVPRGESSKERGESTGNGKGGKRGLPNVRNSAETKQRSEGSVSSTNAVVRSQGGVVGGFDFGMVVGPNNFAATDSENSEDRSSKSSTAASAPRWRLEAAVGGYIGDNNGIASSNRDQNLVALMGQQGKIRTGFGKKPRGNQVKIEKENSHSSMESDSQSSIFVFVQGASSVTSKGRQSRRSANYDGENSDDEAQGSEQRFAEELQAGFRKNMAEFEEVSQRCLDADNIGLSEDQDPLLESITALQSAQDALAQELLKFREFGKDDSDVVQNSSPNLSEPQQYGETRQTRPTSLESEIVNLKCNVNELESKLADTRSMLKVKEDKVIELEASLNSSAPQLKENRKIIDLEERNLRELKSGLESLFKEKIEAEVESLVVSTCQDLKIAARDEITFLEEQKTLVTEQAEIVNLSENLGNRATMLKRRVDNLEIEAEAGEIVKLEKRICKVASLFFIQLVLLFPVLCFFVFQLVPEYTEDVPT</sequence>
<keyword evidence="3" id="KW-0472">Membrane</keyword>
<accession>A0A6L5B6K6</accession>
<dbReference type="PANTHER" id="PTHR34562:SF8">
    <property type="entry name" value="WPP DOMAIN-INTERACTING PROTEIN 1"/>
    <property type="match status" value="1"/>
</dbReference>
<feature type="compositionally biased region" description="Basic residues" evidence="2">
    <location>
        <begin position="57"/>
        <end position="68"/>
    </location>
</feature>
<evidence type="ECO:0000313" key="5">
    <source>
        <dbReference type="Proteomes" id="UP000593563"/>
    </source>
</evidence>
<evidence type="ECO:0000256" key="3">
    <source>
        <dbReference type="SAM" id="Phobius"/>
    </source>
</evidence>
<feature type="region of interest" description="Disordered" evidence="2">
    <location>
        <begin position="138"/>
        <end position="158"/>
    </location>
</feature>
<dbReference type="Proteomes" id="UP000593563">
    <property type="component" value="Unassembled WGS sequence"/>
</dbReference>
<protein>
    <recommendedName>
        <fullName evidence="6">WPP domain-containing protein</fullName>
    </recommendedName>
</protein>
<dbReference type="EMBL" id="WRXP01004838">
    <property type="protein sequence ID" value="KAF1001349.1"/>
    <property type="molecule type" value="Genomic_DNA"/>
</dbReference>
<feature type="compositionally biased region" description="Basic and acidic residues" evidence="2">
    <location>
        <begin position="69"/>
        <end position="79"/>
    </location>
</feature>
<keyword evidence="3" id="KW-1133">Transmembrane helix</keyword>
<feature type="compositionally biased region" description="Polar residues" evidence="2">
    <location>
        <begin position="334"/>
        <end position="356"/>
    </location>
</feature>
<feature type="transmembrane region" description="Helical" evidence="3">
    <location>
        <begin position="513"/>
        <end position="536"/>
    </location>
</feature>
<feature type="region of interest" description="Disordered" evidence="2">
    <location>
        <begin position="239"/>
        <end position="263"/>
    </location>
</feature>
<feature type="region of interest" description="Disordered" evidence="2">
    <location>
        <begin position="332"/>
        <end position="356"/>
    </location>
</feature>
<dbReference type="AlphaFoldDB" id="A0A6L5B6K6"/>
<organism evidence="4 5">
    <name type="scientific">Apium graveolens</name>
    <name type="common">Celery</name>
    <dbReference type="NCBI Taxonomy" id="4045"/>
    <lineage>
        <taxon>Eukaryota</taxon>
        <taxon>Viridiplantae</taxon>
        <taxon>Streptophyta</taxon>
        <taxon>Embryophyta</taxon>
        <taxon>Tracheophyta</taxon>
        <taxon>Spermatophyta</taxon>
        <taxon>Magnoliopsida</taxon>
        <taxon>eudicotyledons</taxon>
        <taxon>Gunneridae</taxon>
        <taxon>Pentapetalae</taxon>
        <taxon>asterids</taxon>
        <taxon>campanulids</taxon>
        <taxon>Apiales</taxon>
        <taxon>Apiaceae</taxon>
        <taxon>Apioideae</taxon>
        <taxon>apioid superclade</taxon>
        <taxon>Apieae</taxon>
        <taxon>Apium</taxon>
    </lineage>
</organism>
<keyword evidence="5" id="KW-1185">Reference proteome</keyword>
<feature type="region of interest" description="Disordered" evidence="2">
    <location>
        <begin position="196"/>
        <end position="224"/>
    </location>
</feature>
<feature type="coiled-coil region" evidence="1">
    <location>
        <begin position="363"/>
        <end position="439"/>
    </location>
</feature>
<evidence type="ECO:0008006" key="6">
    <source>
        <dbReference type="Google" id="ProtNLM"/>
    </source>
</evidence>
<proteinExistence type="predicted"/>
<keyword evidence="1" id="KW-0175">Coiled coil</keyword>
<evidence type="ECO:0000256" key="1">
    <source>
        <dbReference type="SAM" id="Coils"/>
    </source>
</evidence>
<keyword evidence="3" id="KW-0812">Transmembrane</keyword>